<dbReference type="Pfam" id="PF01636">
    <property type="entry name" value="APH"/>
    <property type="match status" value="1"/>
</dbReference>
<dbReference type="InterPro" id="IPR002575">
    <property type="entry name" value="Aminoglycoside_PTrfase"/>
</dbReference>
<dbReference type="STRING" id="1603606.DSOUD_2773"/>
<evidence type="ECO:0000259" key="1">
    <source>
        <dbReference type="Pfam" id="PF01636"/>
    </source>
</evidence>
<evidence type="ECO:0000313" key="2">
    <source>
        <dbReference type="EMBL" id="ALC17511.1"/>
    </source>
</evidence>
<accession>A0A0M5IP30</accession>
<sequence length="517" mass="58353">MLIEMHCHTEEHSRCSFVSAADLVRRIHAKGLQGIVLTDHHYLWPQKGLEALRRRAGVPEHFLIFSGQEVKTPELGDVLVYGADVSLPPGTPLSEIRRRFPGAALVWAHPYRSGRLPTEADLRHPLLDGIEIFNSNQSVRENCRGLRQWHQLRFTAIAGTDTHGPSYAGLYPTLFDHPLSDLAELAGELKKGRCRPFLKEIPKAGSKNRVTEVTIGAKGLDEIRERIIIKTLDTPCQWSKAERAHHILQSLSDHGFARGPYRVPLPIDEDSSTLTLIEEGVRGRSLYDRLLGAPKAEGRRYLQLTARWLARLHNCRLLLTPADEFLAEEQRRLPRYVQRFLDIGHPHSRRAAEIMEVVDERERRLLTGRPELLIQGHGDFHPKNILLGQDRQDDPSTLFVAAIDFESSLTLPPAYDVGSFLAQFRNQFFGHPQILVDYPEELFLSAYLEERSAVEDDFHGQVELFRARTNLSIAAYLIKVGMGGSEDLWRVLVEAEQALSAGMPTPGEGRRHRGGPA</sequence>
<dbReference type="CDD" id="cd07432">
    <property type="entry name" value="PHP_HisPPase"/>
    <property type="match status" value="1"/>
</dbReference>
<dbReference type="InterPro" id="IPR016195">
    <property type="entry name" value="Pol/histidinol_Pase-like"/>
</dbReference>
<dbReference type="PANTHER" id="PTHR42924:SF3">
    <property type="entry name" value="POLYMERASE_HISTIDINOL PHOSPHATASE N-TERMINAL DOMAIN-CONTAINING PROTEIN"/>
    <property type="match status" value="1"/>
</dbReference>
<protein>
    <submittedName>
        <fullName evidence="2">Phosphotransferase enzyme family</fullName>
    </submittedName>
</protein>
<dbReference type="InterPro" id="IPR011009">
    <property type="entry name" value="Kinase-like_dom_sf"/>
</dbReference>
<dbReference type="GO" id="GO:0035312">
    <property type="term" value="F:5'-3' DNA exonuclease activity"/>
    <property type="evidence" value="ECO:0007669"/>
    <property type="project" value="TreeGrafter"/>
</dbReference>
<proteinExistence type="predicted"/>
<name>A0A0M5IP30_9BACT</name>
<dbReference type="Gene3D" id="3.90.1200.10">
    <property type="match status" value="1"/>
</dbReference>
<dbReference type="PANTHER" id="PTHR42924">
    <property type="entry name" value="EXONUCLEASE"/>
    <property type="match status" value="1"/>
</dbReference>
<dbReference type="EMBL" id="CP010802">
    <property type="protein sequence ID" value="ALC17511.1"/>
    <property type="molecule type" value="Genomic_DNA"/>
</dbReference>
<dbReference type="OrthoDB" id="9775360at2"/>
<dbReference type="AlphaFoldDB" id="A0A0M5IP30"/>
<reference evidence="2 3" key="1">
    <citation type="submission" date="2015-07" db="EMBL/GenBank/DDBJ databases">
        <title>Isolation and Genomic Characterization of a Novel Halophilic Metal-Reducing Deltaproteobacterium from the Deep Subsurface.</title>
        <authorList>
            <person name="Badalamenti J.P."/>
            <person name="Summers Z.M."/>
            <person name="Gralnick J.A."/>
            <person name="Bond D.R."/>
        </authorList>
    </citation>
    <scope>NUCLEOTIDE SEQUENCE [LARGE SCALE GENOMIC DNA]</scope>
    <source>
        <strain evidence="2 3">WTL</strain>
    </source>
</reference>
<dbReference type="KEGG" id="des:DSOUD_2773"/>
<dbReference type="PATRIC" id="fig|1603606.3.peg.3004"/>
<keyword evidence="3" id="KW-1185">Reference proteome</keyword>
<dbReference type="SUPFAM" id="SSF89550">
    <property type="entry name" value="PHP domain-like"/>
    <property type="match status" value="1"/>
</dbReference>
<keyword evidence="2" id="KW-0808">Transferase</keyword>
<dbReference type="Gene3D" id="3.20.20.140">
    <property type="entry name" value="Metal-dependent hydrolases"/>
    <property type="match status" value="1"/>
</dbReference>
<dbReference type="GO" id="GO:0004534">
    <property type="term" value="F:5'-3' RNA exonuclease activity"/>
    <property type="evidence" value="ECO:0007669"/>
    <property type="project" value="TreeGrafter"/>
</dbReference>
<feature type="domain" description="Aminoglycoside phosphotransferase" evidence="1">
    <location>
        <begin position="240"/>
        <end position="428"/>
    </location>
</feature>
<dbReference type="InterPro" id="IPR052018">
    <property type="entry name" value="PHP_domain"/>
</dbReference>
<dbReference type="GO" id="GO:0016740">
    <property type="term" value="F:transferase activity"/>
    <property type="evidence" value="ECO:0007669"/>
    <property type="project" value="UniProtKB-KW"/>
</dbReference>
<dbReference type="Proteomes" id="UP000057158">
    <property type="component" value="Chromosome"/>
</dbReference>
<organism evidence="2 3">
    <name type="scientific">Desulfuromonas soudanensis</name>
    <dbReference type="NCBI Taxonomy" id="1603606"/>
    <lineage>
        <taxon>Bacteria</taxon>
        <taxon>Pseudomonadati</taxon>
        <taxon>Thermodesulfobacteriota</taxon>
        <taxon>Desulfuromonadia</taxon>
        <taxon>Desulfuromonadales</taxon>
        <taxon>Desulfuromonadaceae</taxon>
        <taxon>Desulfuromonas</taxon>
    </lineage>
</organism>
<dbReference type="RefSeq" id="WP_053551514.1">
    <property type="nucleotide sequence ID" value="NZ_CP010802.1"/>
</dbReference>
<dbReference type="SUPFAM" id="SSF56112">
    <property type="entry name" value="Protein kinase-like (PK-like)"/>
    <property type="match status" value="1"/>
</dbReference>
<gene>
    <name evidence="2" type="ORF">DSOUD_2773</name>
</gene>
<evidence type="ECO:0000313" key="3">
    <source>
        <dbReference type="Proteomes" id="UP000057158"/>
    </source>
</evidence>